<gene>
    <name evidence="1" type="ORF">CkaCkLH20_07429</name>
</gene>
<reference evidence="1" key="2">
    <citation type="submission" date="2020-11" db="EMBL/GenBank/DDBJ databases">
        <title>Whole genome sequencing of Colletotrichum sp.</title>
        <authorList>
            <person name="Li H."/>
        </authorList>
    </citation>
    <scope>NUCLEOTIDE SEQUENCE</scope>
    <source>
        <strain evidence="1">CkLH20</strain>
    </source>
</reference>
<dbReference type="AlphaFoldDB" id="A0A9P6I2B5"/>
<name>A0A9P6I2B5_9PEZI</name>
<organism evidence="1 2">
    <name type="scientific">Colletotrichum karsti</name>
    <dbReference type="NCBI Taxonomy" id="1095194"/>
    <lineage>
        <taxon>Eukaryota</taxon>
        <taxon>Fungi</taxon>
        <taxon>Dikarya</taxon>
        <taxon>Ascomycota</taxon>
        <taxon>Pezizomycotina</taxon>
        <taxon>Sordariomycetes</taxon>
        <taxon>Hypocreomycetidae</taxon>
        <taxon>Glomerellales</taxon>
        <taxon>Glomerellaceae</taxon>
        <taxon>Colletotrichum</taxon>
        <taxon>Colletotrichum boninense species complex</taxon>
    </lineage>
</organism>
<evidence type="ECO:0000313" key="2">
    <source>
        <dbReference type="Proteomes" id="UP000781932"/>
    </source>
</evidence>
<dbReference type="Proteomes" id="UP000781932">
    <property type="component" value="Unassembled WGS sequence"/>
</dbReference>
<dbReference type="GeneID" id="62163220"/>
<dbReference type="EMBL" id="JAATWM020000023">
    <property type="protein sequence ID" value="KAF9875163.1"/>
    <property type="molecule type" value="Genomic_DNA"/>
</dbReference>
<proteinExistence type="predicted"/>
<accession>A0A9P6I2B5</accession>
<reference evidence="1" key="1">
    <citation type="submission" date="2020-03" db="EMBL/GenBank/DDBJ databases">
        <authorList>
            <person name="He L."/>
        </authorList>
    </citation>
    <scope>NUCLEOTIDE SEQUENCE</scope>
    <source>
        <strain evidence="1">CkLH20</strain>
    </source>
</reference>
<comment type="caution">
    <text evidence="1">The sequence shown here is derived from an EMBL/GenBank/DDBJ whole genome shotgun (WGS) entry which is preliminary data.</text>
</comment>
<keyword evidence="2" id="KW-1185">Reference proteome</keyword>
<protein>
    <submittedName>
        <fullName evidence="1">Uncharacterized protein</fullName>
    </submittedName>
</protein>
<dbReference type="RefSeq" id="XP_038744624.1">
    <property type="nucleotide sequence ID" value="XM_038890146.1"/>
</dbReference>
<sequence length="228" mass="26070">MYKVSTEDEDAGSVLKRSVNENTNKEYWEAADDDVYVVNPATGLHIRAASSKKKIIICYNTWKETTKKKLLWEYIGSNDDGFHSILKIMNIIKENAKLTLDEAIRTVKNAMMTYKYMVMDDVKDILKDQADRVGDRLDTVDKWFTGKGSNPWAYSSMKAKWTSFIKGSTEKAVGKMKSFVVDWTEKIEEVLPKDTTNDANVPGRVALRKKIVELRKAVDDLPAWTSPW</sequence>
<evidence type="ECO:0000313" key="1">
    <source>
        <dbReference type="EMBL" id="KAF9875163.1"/>
    </source>
</evidence>